<name>A0A6J4GY13_9FLAO</name>
<protein>
    <submittedName>
        <fullName evidence="2">Uncharacterized protein</fullName>
    </submittedName>
</protein>
<evidence type="ECO:0000313" key="2">
    <source>
        <dbReference type="EMBL" id="CAA9202863.1"/>
    </source>
</evidence>
<keyword evidence="1" id="KW-0732">Signal</keyword>
<feature type="chain" id="PRO_5026734560" evidence="1">
    <location>
        <begin position="23"/>
        <end position="199"/>
    </location>
</feature>
<dbReference type="Proteomes" id="UP000479938">
    <property type="component" value="Unassembled WGS sequence"/>
</dbReference>
<organism evidence="2 3">
    <name type="scientific">Flavobacterium bizetiae</name>
    <dbReference type="NCBI Taxonomy" id="2704140"/>
    <lineage>
        <taxon>Bacteria</taxon>
        <taxon>Pseudomonadati</taxon>
        <taxon>Bacteroidota</taxon>
        <taxon>Flavobacteriia</taxon>
        <taxon>Flavobacteriales</taxon>
        <taxon>Flavobacteriaceae</taxon>
        <taxon>Flavobacterium</taxon>
    </lineage>
</organism>
<feature type="signal peptide" evidence="1">
    <location>
        <begin position="1"/>
        <end position="22"/>
    </location>
</feature>
<gene>
    <name evidence="2" type="ORF">FLA105534_04287</name>
</gene>
<dbReference type="AlphaFoldDB" id="A0A6J4GY13"/>
<evidence type="ECO:0000256" key="1">
    <source>
        <dbReference type="SAM" id="SignalP"/>
    </source>
</evidence>
<dbReference type="EMBL" id="CADCSU010000161">
    <property type="protein sequence ID" value="CAA9202863.1"/>
    <property type="molecule type" value="Genomic_DNA"/>
</dbReference>
<proteinExistence type="predicted"/>
<sequence length="199" mass="23135">MTMKYSILAAVLFSFGFSFSVASQSYSRKVDFEYLDFEKFANSSKQVILYFKIKNNSSDTLYLSKKNIILTVTKEGKSLKDEKNTSAGQVVFAADKKNKQKVYDENLHDQQTELLRHNFGEKLYNKNFANEKTKKNQDFIIGVIENDCIVVLPHKSVNYSRIFINNQFNKTCKISVKYDDNPIFTYYMSGNEKKVNIKR</sequence>
<evidence type="ECO:0000313" key="3">
    <source>
        <dbReference type="Proteomes" id="UP000479938"/>
    </source>
</evidence>
<accession>A0A6J4GY13</accession>
<keyword evidence="3" id="KW-1185">Reference proteome</keyword>
<reference evidence="2 3" key="1">
    <citation type="submission" date="2020-02" db="EMBL/GenBank/DDBJ databases">
        <authorList>
            <person name="Criscuolo A."/>
        </authorList>
    </citation>
    <scope>NUCLEOTIDE SEQUENCE [LARGE SCALE GENOMIC DNA]</scope>
    <source>
        <strain evidence="2">CIP105534</strain>
    </source>
</reference>